<accession>A0A1E1W436</accession>
<dbReference type="AlphaFoldDB" id="A0A1E1W436"/>
<gene>
    <name evidence="2" type="ORF">g.13656</name>
</gene>
<name>A0A1E1W436_PECGO</name>
<feature type="chain" id="PRO_5009115130" evidence="1">
    <location>
        <begin position="20"/>
        <end position="141"/>
    </location>
</feature>
<feature type="non-terminal residue" evidence="2">
    <location>
        <position position="141"/>
    </location>
</feature>
<sequence>MMNKFVIVAVLASLAVAHGAYFNSFNDNIVSMEQEGRLLEVPTIGALVLKVVKIGCHLVKSAWSLVGLKVGALALAASAVIWAIKNGFSLVLGAVAAFGFCKVTGKCNLGLLPQAVLDAGESLVYAARQLEDGAALYNNEI</sequence>
<reference evidence="2" key="1">
    <citation type="submission" date="2015-09" db="EMBL/GenBank/DDBJ databases">
        <title>De novo assembly of Pectinophora gossypiella (Pink Bollworm) gut transcriptome.</title>
        <authorList>
            <person name="Tassone E.E."/>
        </authorList>
    </citation>
    <scope>NUCLEOTIDE SEQUENCE</scope>
</reference>
<protein>
    <submittedName>
        <fullName evidence="2">Uncharacterized protein</fullName>
    </submittedName>
</protein>
<feature type="signal peptide" evidence="1">
    <location>
        <begin position="1"/>
        <end position="19"/>
    </location>
</feature>
<organism evidence="2">
    <name type="scientific">Pectinophora gossypiella</name>
    <name type="common">Cotton pink bollworm</name>
    <name type="synonym">Depressaria gossypiella</name>
    <dbReference type="NCBI Taxonomy" id="13191"/>
    <lineage>
        <taxon>Eukaryota</taxon>
        <taxon>Metazoa</taxon>
        <taxon>Ecdysozoa</taxon>
        <taxon>Arthropoda</taxon>
        <taxon>Hexapoda</taxon>
        <taxon>Insecta</taxon>
        <taxon>Pterygota</taxon>
        <taxon>Neoptera</taxon>
        <taxon>Endopterygota</taxon>
        <taxon>Lepidoptera</taxon>
        <taxon>Glossata</taxon>
        <taxon>Ditrysia</taxon>
        <taxon>Gelechioidea</taxon>
        <taxon>Gelechiidae</taxon>
        <taxon>Apatetrinae</taxon>
        <taxon>Pectinophora</taxon>
    </lineage>
</organism>
<evidence type="ECO:0000313" key="2">
    <source>
        <dbReference type="EMBL" id="JAT81748.1"/>
    </source>
</evidence>
<evidence type="ECO:0000256" key="1">
    <source>
        <dbReference type="SAM" id="SignalP"/>
    </source>
</evidence>
<dbReference type="EMBL" id="GDQN01009306">
    <property type="protein sequence ID" value="JAT81748.1"/>
    <property type="molecule type" value="Transcribed_RNA"/>
</dbReference>
<dbReference type="OrthoDB" id="7463018at2759"/>
<proteinExistence type="predicted"/>
<keyword evidence="1" id="KW-0732">Signal</keyword>